<dbReference type="FunFam" id="1.10.150.20:FF:000003">
    <property type="entry name" value="DNA polymerase I"/>
    <property type="match status" value="1"/>
</dbReference>
<evidence type="ECO:0000313" key="4">
    <source>
        <dbReference type="Proteomes" id="UP000664859"/>
    </source>
</evidence>
<feature type="domain" description="5'-3' exonuclease" evidence="2">
    <location>
        <begin position="1"/>
        <end position="118"/>
    </location>
</feature>
<dbReference type="PANTHER" id="PTHR42646:SF2">
    <property type="entry name" value="5'-3' EXONUCLEASE FAMILY PROTEIN"/>
    <property type="match status" value="1"/>
</dbReference>
<reference evidence="3" key="1">
    <citation type="submission" date="2021-02" db="EMBL/GenBank/DDBJ databases">
        <title>First Annotated Genome of the Yellow-green Alga Tribonema minus.</title>
        <authorList>
            <person name="Mahan K.M."/>
        </authorList>
    </citation>
    <scope>NUCLEOTIDE SEQUENCE</scope>
    <source>
        <strain evidence="3">UTEX B ZZ1240</strain>
    </source>
</reference>
<dbReference type="PANTHER" id="PTHR42646">
    <property type="entry name" value="FLAP ENDONUCLEASE XNI"/>
    <property type="match status" value="1"/>
</dbReference>
<dbReference type="InterPro" id="IPR008918">
    <property type="entry name" value="HhH2"/>
</dbReference>
<keyword evidence="3" id="KW-0269">Exonuclease</keyword>
<accession>A0A835ZAX9</accession>
<keyword evidence="3" id="KW-0378">Hydrolase</keyword>
<dbReference type="SUPFAM" id="SSF47807">
    <property type="entry name" value="5' to 3' exonuclease, C-terminal subdomain"/>
    <property type="match status" value="1"/>
</dbReference>
<evidence type="ECO:0000256" key="1">
    <source>
        <dbReference type="ARBA" id="ARBA00023125"/>
    </source>
</evidence>
<dbReference type="SMART" id="SM00475">
    <property type="entry name" value="53EXOc"/>
    <property type="match status" value="1"/>
</dbReference>
<dbReference type="InterPro" id="IPR020045">
    <property type="entry name" value="DNA_polI_H3TH"/>
</dbReference>
<keyword evidence="1" id="KW-0238">DNA-binding</keyword>
<dbReference type="Pfam" id="PF01367">
    <property type="entry name" value="5_3_exonuc"/>
    <property type="match status" value="1"/>
</dbReference>
<dbReference type="InterPro" id="IPR036279">
    <property type="entry name" value="5-3_exonuclease_C_sf"/>
</dbReference>
<dbReference type="AlphaFoldDB" id="A0A835ZAX9"/>
<dbReference type="GO" id="GO:0017108">
    <property type="term" value="F:5'-flap endonuclease activity"/>
    <property type="evidence" value="ECO:0007669"/>
    <property type="project" value="InterPro"/>
</dbReference>
<evidence type="ECO:0000313" key="3">
    <source>
        <dbReference type="EMBL" id="KAG5189703.1"/>
    </source>
</evidence>
<dbReference type="OrthoDB" id="275278at2759"/>
<dbReference type="Gene3D" id="1.10.150.20">
    <property type="entry name" value="5' to 3' exonuclease, C-terminal subdomain"/>
    <property type="match status" value="1"/>
</dbReference>
<dbReference type="GO" id="GO:0033567">
    <property type="term" value="P:DNA replication, Okazaki fragment processing"/>
    <property type="evidence" value="ECO:0007669"/>
    <property type="project" value="InterPro"/>
</dbReference>
<dbReference type="GO" id="GO:0008409">
    <property type="term" value="F:5'-3' exonuclease activity"/>
    <property type="evidence" value="ECO:0007669"/>
    <property type="project" value="InterPro"/>
</dbReference>
<sequence length="163" mass="18057">MSSRGYRLYGEPEVMSRFGLKPSQLIDLAALMGDSADNIPGVRGVGIKGAVALLQRFGTMENVFAQLHEVPHMDVRGARRLWTQLSAPGTLETVLLCKLVATLREDVPLEGLATLKSSHLRYAGPSAEARKVLKILGFSTPLRMLELTYSRERHGGYRPRIRQ</sequence>
<organism evidence="3 4">
    <name type="scientific">Tribonema minus</name>
    <dbReference type="NCBI Taxonomy" id="303371"/>
    <lineage>
        <taxon>Eukaryota</taxon>
        <taxon>Sar</taxon>
        <taxon>Stramenopiles</taxon>
        <taxon>Ochrophyta</taxon>
        <taxon>PX clade</taxon>
        <taxon>Xanthophyceae</taxon>
        <taxon>Tribonematales</taxon>
        <taxon>Tribonemataceae</taxon>
        <taxon>Tribonema</taxon>
    </lineage>
</organism>
<gene>
    <name evidence="3" type="ORF">JKP88DRAFT_301096</name>
</gene>
<dbReference type="CDD" id="cd09898">
    <property type="entry name" value="H3TH_53EXO"/>
    <property type="match status" value="1"/>
</dbReference>
<dbReference type="Proteomes" id="UP000664859">
    <property type="component" value="Unassembled WGS sequence"/>
</dbReference>
<keyword evidence="4" id="KW-1185">Reference proteome</keyword>
<dbReference type="EMBL" id="JAFCMP010000046">
    <property type="protein sequence ID" value="KAG5189703.1"/>
    <property type="molecule type" value="Genomic_DNA"/>
</dbReference>
<dbReference type="InterPro" id="IPR038969">
    <property type="entry name" value="FEN"/>
</dbReference>
<keyword evidence="3" id="KW-0540">Nuclease</keyword>
<dbReference type="GO" id="GO:0003677">
    <property type="term" value="F:DNA binding"/>
    <property type="evidence" value="ECO:0007669"/>
    <property type="project" value="UniProtKB-KW"/>
</dbReference>
<dbReference type="InterPro" id="IPR002421">
    <property type="entry name" value="5-3_exonuclease"/>
</dbReference>
<dbReference type="SMART" id="SM00279">
    <property type="entry name" value="HhH2"/>
    <property type="match status" value="1"/>
</dbReference>
<name>A0A835ZAX9_9STRA</name>
<comment type="caution">
    <text evidence="3">The sequence shown here is derived from an EMBL/GenBank/DDBJ whole genome shotgun (WGS) entry which is preliminary data.</text>
</comment>
<protein>
    <submittedName>
        <fullName evidence="3">5'-3' exonuclease</fullName>
    </submittedName>
</protein>
<evidence type="ECO:0000259" key="2">
    <source>
        <dbReference type="SMART" id="SM00475"/>
    </source>
</evidence>
<proteinExistence type="predicted"/>